<dbReference type="AlphaFoldDB" id="A0A067S8J4"/>
<keyword evidence="2" id="KW-1185">Reference proteome</keyword>
<evidence type="ECO:0000313" key="2">
    <source>
        <dbReference type="Proteomes" id="UP000027222"/>
    </source>
</evidence>
<gene>
    <name evidence="1" type="ORF">GALMADRAFT_1130040</name>
</gene>
<dbReference type="HOGENOM" id="CLU_3050460_0_0_1"/>
<dbReference type="EMBL" id="KL142417">
    <property type="protein sequence ID" value="KDR67141.1"/>
    <property type="molecule type" value="Genomic_DNA"/>
</dbReference>
<protein>
    <submittedName>
        <fullName evidence="1">Uncharacterized protein</fullName>
    </submittedName>
</protein>
<organism evidence="1 2">
    <name type="scientific">Galerina marginata (strain CBS 339.88)</name>
    <dbReference type="NCBI Taxonomy" id="685588"/>
    <lineage>
        <taxon>Eukaryota</taxon>
        <taxon>Fungi</taxon>
        <taxon>Dikarya</taxon>
        <taxon>Basidiomycota</taxon>
        <taxon>Agaricomycotina</taxon>
        <taxon>Agaricomycetes</taxon>
        <taxon>Agaricomycetidae</taxon>
        <taxon>Agaricales</taxon>
        <taxon>Agaricineae</taxon>
        <taxon>Strophariaceae</taxon>
        <taxon>Galerina</taxon>
    </lineage>
</organism>
<dbReference type="Proteomes" id="UP000027222">
    <property type="component" value="Unassembled WGS sequence"/>
</dbReference>
<accession>A0A067S8J4</accession>
<proteinExistence type="predicted"/>
<name>A0A067S8J4_GALM3</name>
<evidence type="ECO:0000313" key="1">
    <source>
        <dbReference type="EMBL" id="KDR67141.1"/>
    </source>
</evidence>
<reference evidence="2" key="1">
    <citation type="journal article" date="2014" name="Proc. Natl. Acad. Sci. U.S.A.">
        <title>Extensive sampling of basidiomycete genomes demonstrates inadequacy of the white-rot/brown-rot paradigm for wood decay fungi.</title>
        <authorList>
            <person name="Riley R."/>
            <person name="Salamov A.A."/>
            <person name="Brown D.W."/>
            <person name="Nagy L.G."/>
            <person name="Floudas D."/>
            <person name="Held B.W."/>
            <person name="Levasseur A."/>
            <person name="Lombard V."/>
            <person name="Morin E."/>
            <person name="Otillar R."/>
            <person name="Lindquist E.A."/>
            <person name="Sun H."/>
            <person name="LaButti K.M."/>
            <person name="Schmutz J."/>
            <person name="Jabbour D."/>
            <person name="Luo H."/>
            <person name="Baker S.E."/>
            <person name="Pisabarro A.G."/>
            <person name="Walton J.D."/>
            <person name="Blanchette R.A."/>
            <person name="Henrissat B."/>
            <person name="Martin F."/>
            <person name="Cullen D."/>
            <person name="Hibbett D.S."/>
            <person name="Grigoriev I.V."/>
        </authorList>
    </citation>
    <scope>NUCLEOTIDE SEQUENCE [LARGE SCALE GENOMIC DNA]</scope>
    <source>
        <strain evidence="2">CBS 339.88</strain>
    </source>
</reference>
<sequence>MHNLPRRLLSQRRLMKMLPLLQKHQTPNKPDSFGTKPLKVSSSRLTRRFASATF</sequence>